<keyword evidence="3 5" id="KW-0663">Pyridoxal phosphate</keyword>
<keyword evidence="7" id="KW-1185">Reference proteome</keyword>
<organism evidence="6 7">
    <name type="scientific">Eragrostis curvula</name>
    <name type="common">weeping love grass</name>
    <dbReference type="NCBI Taxonomy" id="38414"/>
    <lineage>
        <taxon>Eukaryota</taxon>
        <taxon>Viridiplantae</taxon>
        <taxon>Streptophyta</taxon>
        <taxon>Embryophyta</taxon>
        <taxon>Tracheophyta</taxon>
        <taxon>Spermatophyta</taxon>
        <taxon>Magnoliopsida</taxon>
        <taxon>Liliopsida</taxon>
        <taxon>Poales</taxon>
        <taxon>Poaceae</taxon>
        <taxon>PACMAD clade</taxon>
        <taxon>Chloridoideae</taxon>
        <taxon>Eragrostideae</taxon>
        <taxon>Eragrostidinae</taxon>
        <taxon>Eragrostis</taxon>
    </lineage>
</organism>
<evidence type="ECO:0000256" key="2">
    <source>
        <dbReference type="ARBA" id="ARBA00022793"/>
    </source>
</evidence>
<dbReference type="GO" id="GO:0005737">
    <property type="term" value="C:cytoplasm"/>
    <property type="evidence" value="ECO:0007669"/>
    <property type="project" value="TreeGrafter"/>
</dbReference>
<keyword evidence="2" id="KW-0210">Decarboxylase</keyword>
<dbReference type="PANTHER" id="PTHR11999:SF153">
    <property type="entry name" value="TYROSINE DECARBOXYLASE 1"/>
    <property type="match status" value="1"/>
</dbReference>
<dbReference type="EMBL" id="RWGY01000031">
    <property type="protein sequence ID" value="TVU15534.1"/>
    <property type="molecule type" value="Genomic_DNA"/>
</dbReference>
<dbReference type="Gramene" id="TVU15534">
    <property type="protein sequence ID" value="TVU15534"/>
    <property type="gene ID" value="EJB05_39058"/>
</dbReference>
<proteinExistence type="inferred from homology"/>
<dbReference type="InterPro" id="IPR002129">
    <property type="entry name" value="PyrdxlP-dep_de-COase"/>
</dbReference>
<accession>A0A5J9TW13</accession>
<dbReference type="GO" id="GO:0030170">
    <property type="term" value="F:pyridoxal phosphate binding"/>
    <property type="evidence" value="ECO:0007669"/>
    <property type="project" value="InterPro"/>
</dbReference>
<dbReference type="PANTHER" id="PTHR11999">
    <property type="entry name" value="GROUP II PYRIDOXAL-5-PHOSPHATE DECARBOXYLASE"/>
    <property type="match status" value="1"/>
</dbReference>
<dbReference type="SUPFAM" id="SSF53383">
    <property type="entry name" value="PLP-dependent transferases"/>
    <property type="match status" value="1"/>
</dbReference>
<dbReference type="GO" id="GO:0016831">
    <property type="term" value="F:carboxy-lyase activity"/>
    <property type="evidence" value="ECO:0007669"/>
    <property type="project" value="UniProtKB-KW"/>
</dbReference>
<evidence type="ECO:0000256" key="3">
    <source>
        <dbReference type="ARBA" id="ARBA00022898"/>
    </source>
</evidence>
<keyword evidence="4 5" id="KW-0456">Lyase</keyword>
<reference evidence="6 7" key="1">
    <citation type="journal article" date="2019" name="Sci. Rep.">
        <title>A high-quality genome of Eragrostis curvula grass provides insights into Poaceae evolution and supports new strategies to enhance forage quality.</title>
        <authorList>
            <person name="Carballo J."/>
            <person name="Santos B.A.C.M."/>
            <person name="Zappacosta D."/>
            <person name="Garbus I."/>
            <person name="Selva J.P."/>
            <person name="Gallo C.A."/>
            <person name="Diaz A."/>
            <person name="Albertini E."/>
            <person name="Caccamo M."/>
            <person name="Echenique V."/>
        </authorList>
    </citation>
    <scope>NUCLEOTIDE SEQUENCE [LARGE SCALE GENOMIC DNA]</scope>
    <source>
        <strain evidence="7">cv. Victoria</strain>
        <tissue evidence="6">Leaf</tissue>
    </source>
</reference>
<dbReference type="AlphaFoldDB" id="A0A5J9TW13"/>
<evidence type="ECO:0000313" key="7">
    <source>
        <dbReference type="Proteomes" id="UP000324897"/>
    </source>
</evidence>
<dbReference type="InterPro" id="IPR010977">
    <property type="entry name" value="Aromatic_deC"/>
</dbReference>
<evidence type="ECO:0000256" key="1">
    <source>
        <dbReference type="ARBA" id="ARBA00001933"/>
    </source>
</evidence>
<sequence length="154" mass="15897">MPAPAAPARAGHVLCPVRRCHEEPREAIVPGMAHWASPCLFGFFPATSSAAAIAGGYLIASVMNTVGFTWQACPAATELESLALDWLAQLLRLPPSFMNNRAGDGGRGTGGGVILDTTSDAMLVTLAAARDAALRRMSSGGVSGIARLTVYASD</sequence>
<feature type="non-terminal residue" evidence="6">
    <location>
        <position position="1"/>
    </location>
</feature>
<dbReference type="PRINTS" id="PR00800">
    <property type="entry name" value="YHDCRBOXLASE"/>
</dbReference>
<protein>
    <submittedName>
        <fullName evidence="6">Uncharacterized protein</fullName>
    </submittedName>
</protein>
<gene>
    <name evidence="6" type="ORF">EJB05_39058</name>
</gene>
<comment type="similarity">
    <text evidence="5">Belongs to the group II decarboxylase family.</text>
</comment>
<evidence type="ECO:0000256" key="4">
    <source>
        <dbReference type="ARBA" id="ARBA00023239"/>
    </source>
</evidence>
<dbReference type="GO" id="GO:0019752">
    <property type="term" value="P:carboxylic acid metabolic process"/>
    <property type="evidence" value="ECO:0007669"/>
    <property type="project" value="InterPro"/>
</dbReference>
<dbReference type="GO" id="GO:0006520">
    <property type="term" value="P:amino acid metabolic process"/>
    <property type="evidence" value="ECO:0007669"/>
    <property type="project" value="InterPro"/>
</dbReference>
<evidence type="ECO:0000256" key="5">
    <source>
        <dbReference type="RuleBase" id="RU000382"/>
    </source>
</evidence>
<dbReference type="Gene3D" id="3.40.640.10">
    <property type="entry name" value="Type I PLP-dependent aspartate aminotransferase-like (Major domain)"/>
    <property type="match status" value="1"/>
</dbReference>
<name>A0A5J9TW13_9POAL</name>
<dbReference type="InterPro" id="IPR015424">
    <property type="entry name" value="PyrdxlP-dep_Trfase"/>
</dbReference>
<evidence type="ECO:0000313" key="6">
    <source>
        <dbReference type="EMBL" id="TVU15534.1"/>
    </source>
</evidence>
<dbReference type="Pfam" id="PF00282">
    <property type="entry name" value="Pyridoxal_deC"/>
    <property type="match status" value="1"/>
</dbReference>
<dbReference type="InterPro" id="IPR015421">
    <property type="entry name" value="PyrdxlP-dep_Trfase_major"/>
</dbReference>
<comment type="cofactor">
    <cofactor evidence="1 5">
        <name>pyridoxal 5'-phosphate</name>
        <dbReference type="ChEBI" id="CHEBI:597326"/>
    </cofactor>
</comment>
<dbReference type="Proteomes" id="UP000324897">
    <property type="component" value="Unassembled WGS sequence"/>
</dbReference>
<comment type="caution">
    <text evidence="6">The sequence shown here is derived from an EMBL/GenBank/DDBJ whole genome shotgun (WGS) entry which is preliminary data.</text>
</comment>